<dbReference type="InterPro" id="IPR013762">
    <property type="entry name" value="Integrase-like_cat_sf"/>
</dbReference>
<dbReference type="SUPFAM" id="SSF56349">
    <property type="entry name" value="DNA breaking-rejoining enzymes"/>
    <property type="match status" value="1"/>
</dbReference>
<dbReference type="AlphaFoldDB" id="X1S5I3"/>
<name>X1S5I3_9ZZZZ</name>
<dbReference type="InterPro" id="IPR011010">
    <property type="entry name" value="DNA_brk_join_enz"/>
</dbReference>
<comment type="caution">
    <text evidence="3">The sequence shown here is derived from an EMBL/GenBank/DDBJ whole genome shotgun (WGS) entry which is preliminary data.</text>
</comment>
<dbReference type="EMBL" id="BARW01012921">
    <property type="protein sequence ID" value="GAI74386.1"/>
    <property type="molecule type" value="Genomic_DNA"/>
</dbReference>
<organism evidence="3">
    <name type="scientific">marine sediment metagenome</name>
    <dbReference type="NCBI Taxonomy" id="412755"/>
    <lineage>
        <taxon>unclassified sequences</taxon>
        <taxon>metagenomes</taxon>
        <taxon>ecological metagenomes</taxon>
    </lineage>
</organism>
<dbReference type="GO" id="GO:0003677">
    <property type="term" value="F:DNA binding"/>
    <property type="evidence" value="ECO:0007669"/>
    <property type="project" value="InterPro"/>
</dbReference>
<proteinExistence type="predicted"/>
<feature type="region of interest" description="Disordered" evidence="2">
    <location>
        <begin position="74"/>
        <end position="112"/>
    </location>
</feature>
<reference evidence="3" key="1">
    <citation type="journal article" date="2014" name="Front. Microbiol.">
        <title>High frequency of phylogenetically diverse reductive dehalogenase-homologous genes in deep subseafloor sedimentary metagenomes.</title>
        <authorList>
            <person name="Kawai M."/>
            <person name="Futagami T."/>
            <person name="Toyoda A."/>
            <person name="Takaki Y."/>
            <person name="Nishi S."/>
            <person name="Hori S."/>
            <person name="Arai W."/>
            <person name="Tsubouchi T."/>
            <person name="Morono Y."/>
            <person name="Uchiyama I."/>
            <person name="Ito T."/>
            <person name="Fujiyama A."/>
            <person name="Inagaki F."/>
            <person name="Takami H."/>
        </authorList>
    </citation>
    <scope>NUCLEOTIDE SEQUENCE</scope>
    <source>
        <strain evidence="3">Expedition CK06-06</strain>
    </source>
</reference>
<protein>
    <submittedName>
        <fullName evidence="3">Uncharacterized protein</fullName>
    </submittedName>
</protein>
<dbReference type="GO" id="GO:0006310">
    <property type="term" value="P:DNA recombination"/>
    <property type="evidence" value="ECO:0007669"/>
    <property type="project" value="UniProtKB-KW"/>
</dbReference>
<dbReference type="Gene3D" id="1.10.443.10">
    <property type="entry name" value="Intergrase catalytic core"/>
    <property type="match status" value="1"/>
</dbReference>
<feature type="non-terminal residue" evidence="3">
    <location>
        <position position="1"/>
    </location>
</feature>
<accession>X1S5I3</accession>
<dbReference type="GO" id="GO:0015074">
    <property type="term" value="P:DNA integration"/>
    <property type="evidence" value="ECO:0007669"/>
    <property type="project" value="InterPro"/>
</dbReference>
<keyword evidence="1" id="KW-0233">DNA recombination</keyword>
<evidence type="ECO:0000256" key="1">
    <source>
        <dbReference type="ARBA" id="ARBA00023172"/>
    </source>
</evidence>
<sequence length="112" mass="11894">EALKRAGKQALGDKAPTMTGYIYRHALACDMKADGADRNEIAAALGHAVTKTQSHYGRASGGTKGARVFQIEAERPIKQTHGTGHRKGRDIAPTNAPEPAPVKVFTSPGFEL</sequence>
<evidence type="ECO:0000256" key="2">
    <source>
        <dbReference type="SAM" id="MobiDB-lite"/>
    </source>
</evidence>
<gene>
    <name evidence="3" type="ORF">S12H4_24035</name>
</gene>
<evidence type="ECO:0000313" key="3">
    <source>
        <dbReference type="EMBL" id="GAI74386.1"/>
    </source>
</evidence>